<dbReference type="Gene3D" id="3.40.50.1400">
    <property type="match status" value="1"/>
</dbReference>
<dbReference type="Proteomes" id="UP000771797">
    <property type="component" value="Unassembled WGS sequence"/>
</dbReference>
<organism evidence="3 4">
    <name type="scientific">Alcanivorax xiamenensis</name>
    <dbReference type="NCBI Taxonomy" id="1177156"/>
    <lineage>
        <taxon>Bacteria</taxon>
        <taxon>Pseudomonadati</taxon>
        <taxon>Pseudomonadota</taxon>
        <taxon>Gammaproteobacteria</taxon>
        <taxon>Oceanospirillales</taxon>
        <taxon>Alcanivoracaceae</taxon>
        <taxon>Alcanivorax</taxon>
    </lineage>
</organism>
<evidence type="ECO:0000313" key="4">
    <source>
        <dbReference type="Proteomes" id="UP000771797"/>
    </source>
</evidence>
<dbReference type="InterPro" id="IPR002762">
    <property type="entry name" value="CbiX-like"/>
</dbReference>
<dbReference type="RefSeq" id="WP_133490028.1">
    <property type="nucleotide sequence ID" value="NZ_AQPF01000054.1"/>
</dbReference>
<comment type="caution">
    <text evidence="3">The sequence shown here is derived from an EMBL/GenBank/DDBJ whole genome shotgun (WGS) entry which is preliminary data.</text>
</comment>
<accession>A0ABQ6Y3B5</accession>
<evidence type="ECO:0008006" key="5">
    <source>
        <dbReference type="Google" id="ProtNLM"/>
    </source>
</evidence>
<evidence type="ECO:0000256" key="2">
    <source>
        <dbReference type="ARBA" id="ARBA00023239"/>
    </source>
</evidence>
<sequence length="124" mass="13740">MSKALVVMAHGSRAAAANDEFRAQVEQLARRCPGFVAVVPCFLELASPSLNEAIQQLARQPVEQVFVYPMFFNGGKHVSRDIPAQVREAREGYPELKIELLDYLGSTPDLADLMARHVKEQTVS</sequence>
<dbReference type="SUPFAM" id="SSF53800">
    <property type="entry name" value="Chelatase"/>
    <property type="match status" value="1"/>
</dbReference>
<evidence type="ECO:0000256" key="1">
    <source>
        <dbReference type="ARBA" id="ARBA00022723"/>
    </source>
</evidence>
<proteinExistence type="predicted"/>
<dbReference type="PANTHER" id="PTHR33542:SF3">
    <property type="entry name" value="SIROHYDROCHLORIN FERROCHELATASE, CHLOROPLASTIC"/>
    <property type="match status" value="1"/>
</dbReference>
<keyword evidence="1" id="KW-0479">Metal-binding</keyword>
<dbReference type="CDD" id="cd03416">
    <property type="entry name" value="CbiX_SirB_N"/>
    <property type="match status" value="1"/>
</dbReference>
<name>A0ABQ6Y3B5_9GAMM</name>
<keyword evidence="4" id="KW-1185">Reference proteome</keyword>
<dbReference type="EMBL" id="AQPF01000054">
    <property type="protein sequence ID" value="KAF0803203.1"/>
    <property type="molecule type" value="Genomic_DNA"/>
</dbReference>
<dbReference type="Pfam" id="PF01903">
    <property type="entry name" value="CbiX"/>
    <property type="match status" value="1"/>
</dbReference>
<reference evidence="3 4" key="1">
    <citation type="submission" date="2012-09" db="EMBL/GenBank/DDBJ databases">
        <title>Genome Sequence of alkane-degrading Bacterium Alcanivorax sp. 6-D-6.</title>
        <authorList>
            <person name="Lai Q."/>
            <person name="Shao Z."/>
        </authorList>
    </citation>
    <scope>NUCLEOTIDE SEQUENCE [LARGE SCALE GENOMIC DNA]</scope>
    <source>
        <strain evidence="3 4">6-D-6</strain>
    </source>
</reference>
<gene>
    <name evidence="3" type="ORF">A6D6_03784</name>
</gene>
<dbReference type="PANTHER" id="PTHR33542">
    <property type="entry name" value="SIROHYDROCHLORIN FERROCHELATASE, CHLOROPLASTIC"/>
    <property type="match status" value="1"/>
</dbReference>
<dbReference type="InterPro" id="IPR050963">
    <property type="entry name" value="Sirohydro_Cobaltochel/CbiX"/>
</dbReference>
<evidence type="ECO:0000313" key="3">
    <source>
        <dbReference type="EMBL" id="KAF0803203.1"/>
    </source>
</evidence>
<protein>
    <recommendedName>
        <fullName evidence="5">Sirohydrochlorin cobaltochelatase</fullName>
    </recommendedName>
</protein>
<keyword evidence="2" id="KW-0456">Lyase</keyword>